<reference evidence="2 3" key="1">
    <citation type="journal article" date="2007" name="Science">
        <title>The Fusarium graminearum genome reveals a link between localized polymorphism and pathogen specialization.</title>
        <authorList>
            <person name="Cuomo C.A."/>
            <person name="Gueldener U."/>
            <person name="Xu J.-R."/>
            <person name="Trail F."/>
            <person name="Turgeon B.G."/>
            <person name="Di Pietro A."/>
            <person name="Walton J.D."/>
            <person name="Ma L.-J."/>
            <person name="Baker S.E."/>
            <person name="Rep M."/>
            <person name="Adam G."/>
            <person name="Antoniw J."/>
            <person name="Baldwin T."/>
            <person name="Calvo S.E."/>
            <person name="Chang Y.-L."/>
            <person name="DeCaprio D."/>
            <person name="Gale L.R."/>
            <person name="Gnerre S."/>
            <person name="Goswami R.S."/>
            <person name="Hammond-Kosack K."/>
            <person name="Harris L.J."/>
            <person name="Hilburn K."/>
            <person name="Kennell J.C."/>
            <person name="Kroken S."/>
            <person name="Magnuson J.K."/>
            <person name="Mannhaupt G."/>
            <person name="Mauceli E.W."/>
            <person name="Mewes H.-W."/>
            <person name="Mitterbauer R."/>
            <person name="Muehlbauer G."/>
            <person name="Muensterkoetter M."/>
            <person name="Nelson D."/>
            <person name="O'Donnell K."/>
            <person name="Ouellet T."/>
            <person name="Qi W."/>
            <person name="Quesneville H."/>
            <person name="Roncero M.I.G."/>
            <person name="Seong K.-Y."/>
            <person name="Tetko I.V."/>
            <person name="Urban M."/>
            <person name="Waalwijk C."/>
            <person name="Ward T.J."/>
            <person name="Yao J."/>
            <person name="Birren B.W."/>
            <person name="Kistler H.C."/>
        </authorList>
    </citation>
    <scope>NUCLEOTIDE SEQUENCE [LARGE SCALE GENOMIC DNA]</scope>
    <source>
        <strain evidence="3">ATCC MYA-4620 / CBS 123657 / FGSC 9075 / NRRL 31084 / PH-1</strain>
        <strain evidence="2">PH-1 / ATCC MYA-4620 / FGSC 9075 / NRRL 31084</strain>
    </source>
</reference>
<dbReference type="VEuPathDB" id="FungiDB:FGRAMPH1_01G21297"/>
<dbReference type="EnsemblFungi" id="CEF86376">
    <property type="protein sequence ID" value="CEF86376"/>
    <property type="gene ID" value="FGRRES_15633"/>
</dbReference>
<gene>
    <name evidence="1" type="ORF">FGRAMPH1_01T21297</name>
</gene>
<sequence length="95" mass="10558">MNYYLKKDIMQLTVCKETGCHDTNGTAELSLWLLLSIDDFLNFRSGNNCYSEAYPSMNKGLAATYPAGLANFNPQTRLGRINNAEYLQAIATSVP</sequence>
<evidence type="ECO:0000313" key="1">
    <source>
        <dbReference type="EMBL" id="CEF86376.1"/>
    </source>
</evidence>
<dbReference type="EMBL" id="HG970334">
    <property type="protein sequence ID" value="CEF86376.1"/>
    <property type="molecule type" value="Genomic_DNA"/>
</dbReference>
<protein>
    <submittedName>
        <fullName evidence="1">Chromosome 3, complete genome</fullName>
    </submittedName>
</protein>
<evidence type="ECO:0000313" key="2">
    <source>
        <dbReference type="EnsemblFungi" id="CEF86376"/>
    </source>
</evidence>
<proteinExistence type="predicted"/>
<organism evidence="1 3">
    <name type="scientific">Gibberella zeae (strain ATCC MYA-4620 / CBS 123657 / FGSC 9075 / NRRL 31084 / PH-1)</name>
    <name type="common">Wheat head blight fungus</name>
    <name type="synonym">Fusarium graminearum</name>
    <dbReference type="NCBI Taxonomy" id="229533"/>
    <lineage>
        <taxon>Eukaryota</taxon>
        <taxon>Fungi</taxon>
        <taxon>Dikarya</taxon>
        <taxon>Ascomycota</taxon>
        <taxon>Pezizomycotina</taxon>
        <taxon>Sordariomycetes</taxon>
        <taxon>Hypocreomycetidae</taxon>
        <taxon>Hypocreales</taxon>
        <taxon>Nectriaceae</taxon>
        <taxon>Fusarium</taxon>
    </lineage>
</organism>
<reference evidence="2 3" key="2">
    <citation type="journal article" date="2010" name="Nature">
        <title>Comparative genomics reveals mobile pathogenicity chromosomes in Fusarium.</title>
        <authorList>
            <person name="Ma L.J."/>
            <person name="van der Does H.C."/>
            <person name="Borkovich K.A."/>
            <person name="Coleman J.J."/>
            <person name="Daboussi M.J."/>
            <person name="Di Pietro A."/>
            <person name="Dufresne M."/>
            <person name="Freitag M."/>
            <person name="Grabherr M."/>
            <person name="Henrissat B."/>
            <person name="Houterman P.M."/>
            <person name="Kang S."/>
            <person name="Shim W.B."/>
            <person name="Woloshuk C."/>
            <person name="Xie X."/>
            <person name="Xu J.R."/>
            <person name="Antoniw J."/>
            <person name="Baker S.E."/>
            <person name="Bluhm B.H."/>
            <person name="Breakspear A."/>
            <person name="Brown D.W."/>
            <person name="Butchko R.A."/>
            <person name="Chapman S."/>
            <person name="Coulson R."/>
            <person name="Coutinho P.M."/>
            <person name="Danchin E.G."/>
            <person name="Diener A."/>
            <person name="Gale L.R."/>
            <person name="Gardiner D.M."/>
            <person name="Goff S."/>
            <person name="Hammond-Kosack K.E."/>
            <person name="Hilburn K."/>
            <person name="Hua-Van A."/>
            <person name="Jonkers W."/>
            <person name="Kazan K."/>
            <person name="Kodira C.D."/>
            <person name="Koehrsen M."/>
            <person name="Kumar L."/>
            <person name="Lee Y.H."/>
            <person name="Li L."/>
            <person name="Manners J.M."/>
            <person name="Miranda-Saavedra D."/>
            <person name="Mukherjee M."/>
            <person name="Park G."/>
            <person name="Park J."/>
            <person name="Park S.Y."/>
            <person name="Proctor R.H."/>
            <person name="Regev A."/>
            <person name="Ruiz-Roldan M.C."/>
            <person name="Sain D."/>
            <person name="Sakthikumar S."/>
            <person name="Sykes S."/>
            <person name="Schwartz D.C."/>
            <person name="Turgeon B.G."/>
            <person name="Wapinski I."/>
            <person name="Yoder O."/>
            <person name="Young S."/>
            <person name="Zeng Q."/>
            <person name="Zhou S."/>
            <person name="Galagan J."/>
            <person name="Cuomo C.A."/>
            <person name="Kistler H.C."/>
            <person name="Rep M."/>
        </authorList>
    </citation>
    <scope>GENOME REANNOTATION</scope>
    <source>
        <strain evidence="3">ATCC MYA-4620 / CBS 123657 / FGSC 9075 / NRRL 31084 / PH-1</strain>
        <strain evidence="2">PH-1 / ATCC MYA-4620 / FGSC 9075 / NRRL 31084</strain>
    </source>
</reference>
<name>A0A098DWZ6_GIBZE</name>
<evidence type="ECO:0000313" key="3">
    <source>
        <dbReference type="Proteomes" id="UP000070720"/>
    </source>
</evidence>
<reference evidence="1 3" key="3">
    <citation type="journal article" date="2015" name="BMC Genomics">
        <title>The completed genome sequence of the pathogenic ascomycete fungus Fusarium graminearum.</title>
        <authorList>
            <person name="King R."/>
            <person name="Urban M."/>
            <person name="Hammond-Kosack M.C."/>
            <person name="Hassani-Pak K."/>
            <person name="Hammond-Kosack K.E."/>
        </authorList>
    </citation>
    <scope>NUCLEOTIDE SEQUENCE [LARGE SCALE GENOMIC DNA]</scope>
    <source>
        <strain evidence="3">ATCC MYA-4620 / CBS 123657 / FGSC 9075 / NRRL 31084 / PH-1</strain>
        <strain evidence="1">PH-1</strain>
    </source>
</reference>
<reference evidence="2" key="4">
    <citation type="submission" date="2017-01" db="UniProtKB">
        <authorList>
            <consortium name="EnsemblFungi"/>
        </authorList>
    </citation>
    <scope>IDENTIFICATION</scope>
    <source>
        <strain evidence="2">PH-1 / ATCC MYA-4620 / FGSC 9075 / NRRL 31084</strain>
    </source>
</reference>
<dbReference type="InParanoid" id="A0A098DWZ6"/>
<keyword evidence="3" id="KW-1185">Reference proteome</keyword>
<accession>A0A0E0SIW3</accession>
<dbReference type="Proteomes" id="UP000070720">
    <property type="component" value="Chromosome 3"/>
</dbReference>
<dbReference type="AlphaFoldDB" id="A0A098DWZ6"/>
<accession>A0A098DWZ6</accession>